<accession>A0A8S5VGX8</accession>
<name>A0A8S5VGX8_9CAUD</name>
<reference evidence="1" key="1">
    <citation type="journal article" date="2021" name="Proc. Natl. Acad. Sci. U.S.A.">
        <title>A Catalog of Tens of Thousands of Viruses from Human Metagenomes Reveals Hidden Associations with Chronic Diseases.</title>
        <authorList>
            <person name="Tisza M.J."/>
            <person name="Buck C.B."/>
        </authorList>
    </citation>
    <scope>NUCLEOTIDE SEQUENCE</scope>
    <source>
        <strain evidence="1">CtkfK18</strain>
    </source>
</reference>
<dbReference type="EMBL" id="BK016265">
    <property type="protein sequence ID" value="DAG05928.1"/>
    <property type="molecule type" value="Genomic_DNA"/>
</dbReference>
<protein>
    <submittedName>
        <fullName evidence="1">Uncharacterized protein</fullName>
    </submittedName>
</protein>
<organism evidence="1">
    <name type="scientific">Myoviridae sp. ctkfK18</name>
    <dbReference type="NCBI Taxonomy" id="2825165"/>
    <lineage>
        <taxon>Viruses</taxon>
        <taxon>Duplodnaviria</taxon>
        <taxon>Heunggongvirae</taxon>
        <taxon>Uroviricota</taxon>
        <taxon>Caudoviricetes</taxon>
    </lineage>
</organism>
<evidence type="ECO:0000313" key="1">
    <source>
        <dbReference type="EMBL" id="DAG05928.1"/>
    </source>
</evidence>
<sequence>MDSLDKKYKPKLDKQIEAGSTFIKIALDLIKTILYTGSTVKRTYIDINSCISVLFRLPLKEDTGEIEETIKQLFQTFIESSLQENKELIFLYTIERSAVHVEIFPEWMKIRNDRVDLKTWGPLNTILYAIQLFSKDEKRIKLVNIHKVHPALVIHQNELGCKNRYLILSKDNVFKTMTDKRLDLFDGAIYYSNQHYFRRKPDGIEIQEPEIFLPYYMAIRGSSREGFEGIYNMGPNRTKTYLEVNKLNIKAGTEHKYKEWCDKYVALFDINKLLVLNKEKIPII</sequence>
<proteinExistence type="predicted"/>